<evidence type="ECO:0000313" key="3">
    <source>
        <dbReference type="Proteomes" id="UP000032689"/>
    </source>
</evidence>
<feature type="region of interest" description="Disordered" evidence="1">
    <location>
        <begin position="190"/>
        <end position="243"/>
    </location>
</feature>
<dbReference type="EMBL" id="KP027447">
    <property type="protein sequence ID" value="AJA42209.1"/>
    <property type="molecule type" value="Genomic_DNA"/>
</dbReference>
<dbReference type="GeneID" id="26640906"/>
<keyword evidence="3" id="KW-1185">Reference proteome</keyword>
<accession>A0A0D3MVB4</accession>
<proteinExistence type="predicted"/>
<sequence length="265" mass="29694">MPQADGKNDLKRVVLHLPSEGDKGWYRFKVNPENYSIEMPQRTSVIKTKSDIIIEDYGKDIEVINFSGTTGFKPIMENGVKRNGKDKIEELEHIITKYAKGAGDGNQQSNTMFFYNMTDGRYYKVHLAPQGLKITRSKDEPLLFRYDITLMVLGDAFEPDRNSIADPELGNKAISSEKSLQDKLNNLYPSAKKSRDINNNTKDNNNNNSSTKRLPQTQTDTKPKTYSPTANGNRIYNPRNSTNGLKGNVSNMAMIIGYGNGGVDA</sequence>
<dbReference type="KEGG" id="vg:26640906"/>
<dbReference type="OrthoDB" id="7157at10239"/>
<dbReference type="RefSeq" id="YP_009214489.1">
    <property type="nucleotide sequence ID" value="NC_028962.1"/>
</dbReference>
<dbReference type="Pfam" id="PF23980">
    <property type="entry name" value="Phage_tail_tube_init"/>
    <property type="match status" value="1"/>
</dbReference>
<evidence type="ECO:0000313" key="2">
    <source>
        <dbReference type="EMBL" id="AJA42209.1"/>
    </source>
</evidence>
<protein>
    <submittedName>
        <fullName evidence="2">Uncharacterized protein</fullName>
    </submittedName>
</protein>
<reference evidence="2 3" key="1">
    <citation type="journal article" date="2015" name="Appl. Environ. Microbiol.">
        <title>Two Phages, phiIPLA-RODI and phiIPLA-C1C, Lyse Mono- and Dual-Species Staphylococcal Biofilms.</title>
        <authorList>
            <person name="Gutierrez D."/>
            <person name="Vandenheuvel D."/>
            <person name="Martinez B."/>
            <person name="Rodriguez A."/>
            <person name="Lavigne R."/>
            <person name="Garcia P."/>
        </authorList>
    </citation>
    <scope>NUCLEOTIDE SEQUENCE [LARGE SCALE GENOMIC DNA]</scope>
</reference>
<dbReference type="Proteomes" id="UP000032689">
    <property type="component" value="Segment"/>
</dbReference>
<feature type="compositionally biased region" description="Polar residues" evidence="1">
    <location>
        <begin position="213"/>
        <end position="243"/>
    </location>
</feature>
<name>A0A0D3MVB4_9CAUD</name>
<dbReference type="InterPro" id="IPR056958">
    <property type="entry name" value="Phage_tail_tube_init_put"/>
</dbReference>
<evidence type="ECO:0000256" key="1">
    <source>
        <dbReference type="SAM" id="MobiDB-lite"/>
    </source>
</evidence>
<organism evidence="2 3">
    <name type="scientific">Staphylococcus phage vB_SepM_ phiIPLA-C1C</name>
    <dbReference type="NCBI Taxonomy" id="1572704"/>
    <lineage>
        <taxon>Viruses</taxon>
        <taxon>Duplodnaviria</taxon>
        <taxon>Heunggongvirae</taxon>
        <taxon>Uroviricota</taxon>
        <taxon>Caudoviricetes</taxon>
        <taxon>Herelleviridae</taxon>
        <taxon>Twortvirinae</taxon>
        <taxon>Sepunavirus</taxon>
        <taxon>Sepunavirus IPLAC1C</taxon>
    </lineage>
</organism>
<feature type="compositionally biased region" description="Low complexity" evidence="1">
    <location>
        <begin position="198"/>
        <end position="212"/>
    </location>
</feature>